<evidence type="ECO:0000256" key="1">
    <source>
        <dbReference type="ARBA" id="ARBA00006226"/>
    </source>
</evidence>
<dbReference type="PANTHER" id="PTHR33755:SF6">
    <property type="entry name" value="PLASMID STABILIZATION SYSTEM PROTEIN"/>
    <property type="match status" value="1"/>
</dbReference>
<accession>A0A7W6CXJ6</accession>
<dbReference type="InterPro" id="IPR051803">
    <property type="entry name" value="TA_system_RelE-like_toxin"/>
</dbReference>
<dbReference type="Gene3D" id="3.30.2310.20">
    <property type="entry name" value="RelE-like"/>
    <property type="match status" value="1"/>
</dbReference>
<dbReference type="Proteomes" id="UP000582090">
    <property type="component" value="Unassembled WGS sequence"/>
</dbReference>
<sequence length="96" mass="10791">MKVAWSPQAELDRLSIVQFIAADNPSAAFRIDNLFSKAARRLSSVPYLGRQGTVAGTREVIPHPHYRLVYEIDDGTIWILTLLHTARQWPPVDPPA</sequence>
<protein>
    <submittedName>
        <fullName evidence="3">Addiction module RelE/StbE family toxin</fullName>
    </submittedName>
</protein>
<dbReference type="NCBIfam" id="TIGR02385">
    <property type="entry name" value="RelE_StbE"/>
    <property type="match status" value="1"/>
</dbReference>
<dbReference type="AlphaFoldDB" id="A0A7W6CXJ6"/>
<dbReference type="InterPro" id="IPR007712">
    <property type="entry name" value="RelE/ParE_toxin"/>
</dbReference>
<comment type="caution">
    <text evidence="3">The sequence shown here is derived from an EMBL/GenBank/DDBJ whole genome shotgun (WGS) entry which is preliminary data.</text>
</comment>
<reference evidence="3 4" key="1">
    <citation type="submission" date="2020-08" db="EMBL/GenBank/DDBJ databases">
        <title>Genomic Encyclopedia of Type Strains, Phase IV (KMG-IV): sequencing the most valuable type-strain genomes for metagenomic binning, comparative biology and taxonomic classification.</title>
        <authorList>
            <person name="Goeker M."/>
        </authorList>
    </citation>
    <scope>NUCLEOTIDE SEQUENCE [LARGE SCALE GENOMIC DNA]</scope>
    <source>
        <strain evidence="3 4">DSM 26575</strain>
    </source>
</reference>
<evidence type="ECO:0000313" key="3">
    <source>
        <dbReference type="EMBL" id="MBB3965540.1"/>
    </source>
</evidence>
<keyword evidence="4" id="KW-1185">Reference proteome</keyword>
<organism evidence="3 4">
    <name type="scientific">Rhizobium metallidurans</name>
    <dbReference type="NCBI Taxonomy" id="1265931"/>
    <lineage>
        <taxon>Bacteria</taxon>
        <taxon>Pseudomonadati</taxon>
        <taxon>Pseudomonadota</taxon>
        <taxon>Alphaproteobacteria</taxon>
        <taxon>Hyphomicrobiales</taxon>
        <taxon>Rhizobiaceae</taxon>
        <taxon>Rhizobium/Agrobacterium group</taxon>
        <taxon>Rhizobium</taxon>
    </lineage>
</organism>
<dbReference type="EMBL" id="JACIDW010000010">
    <property type="protein sequence ID" value="MBB3965540.1"/>
    <property type="molecule type" value="Genomic_DNA"/>
</dbReference>
<proteinExistence type="inferred from homology"/>
<gene>
    <name evidence="3" type="ORF">GGQ67_003213</name>
</gene>
<dbReference type="Pfam" id="PF05016">
    <property type="entry name" value="ParE_toxin"/>
    <property type="match status" value="1"/>
</dbReference>
<keyword evidence="2" id="KW-1277">Toxin-antitoxin system</keyword>
<name>A0A7W6CXJ6_9HYPH</name>
<dbReference type="InterPro" id="IPR035093">
    <property type="entry name" value="RelE/ParE_toxin_dom_sf"/>
</dbReference>
<dbReference type="PANTHER" id="PTHR33755">
    <property type="entry name" value="TOXIN PARE1-RELATED"/>
    <property type="match status" value="1"/>
</dbReference>
<evidence type="ECO:0000313" key="4">
    <source>
        <dbReference type="Proteomes" id="UP000582090"/>
    </source>
</evidence>
<evidence type="ECO:0000256" key="2">
    <source>
        <dbReference type="ARBA" id="ARBA00022649"/>
    </source>
</evidence>
<dbReference type="RefSeq" id="WP_183901089.1">
    <property type="nucleotide sequence ID" value="NZ_JACIDW010000010.1"/>
</dbReference>
<comment type="similarity">
    <text evidence="1">Belongs to the RelE toxin family.</text>
</comment>